<dbReference type="SMART" id="SM00382">
    <property type="entry name" value="AAA"/>
    <property type="match status" value="1"/>
</dbReference>
<dbReference type="InterPro" id="IPR003439">
    <property type="entry name" value="ABC_transporter-like_ATP-bd"/>
</dbReference>
<keyword evidence="2" id="KW-0547">Nucleotide-binding</keyword>
<keyword evidence="1" id="KW-0813">Transport</keyword>
<comment type="caution">
    <text evidence="5">The sequence shown here is derived from an EMBL/GenBank/DDBJ whole genome shotgun (WGS) entry which is preliminary data.</text>
</comment>
<gene>
    <name evidence="5" type="ORF">M0651_22235</name>
</gene>
<evidence type="ECO:0000259" key="4">
    <source>
        <dbReference type="PROSITE" id="PS50893"/>
    </source>
</evidence>
<dbReference type="InterPro" id="IPR003593">
    <property type="entry name" value="AAA+_ATPase"/>
</dbReference>
<evidence type="ECO:0000256" key="2">
    <source>
        <dbReference type="ARBA" id="ARBA00022741"/>
    </source>
</evidence>
<keyword evidence="3 5" id="KW-0067">ATP-binding</keyword>
<dbReference type="InterPro" id="IPR050166">
    <property type="entry name" value="ABC_transporter_ATP-bind"/>
</dbReference>
<dbReference type="RefSeq" id="WP_248553876.1">
    <property type="nucleotide sequence ID" value="NZ_JALPRK010000031.1"/>
</dbReference>
<evidence type="ECO:0000256" key="1">
    <source>
        <dbReference type="ARBA" id="ARBA00022448"/>
    </source>
</evidence>
<evidence type="ECO:0000313" key="5">
    <source>
        <dbReference type="EMBL" id="MCK8489895.1"/>
    </source>
</evidence>
<evidence type="ECO:0000256" key="3">
    <source>
        <dbReference type="ARBA" id="ARBA00022840"/>
    </source>
</evidence>
<dbReference type="InterPro" id="IPR017871">
    <property type="entry name" value="ABC_transporter-like_CS"/>
</dbReference>
<dbReference type="PANTHER" id="PTHR42788:SF20">
    <property type="entry name" value="ABC TRANSPORTER ATP-BINDING PROTEIN"/>
    <property type="match status" value="1"/>
</dbReference>
<dbReference type="AlphaFoldDB" id="A0A9X1Y1K9"/>
<reference evidence="5" key="1">
    <citation type="submission" date="2022-04" db="EMBL/GenBank/DDBJ databases">
        <authorList>
            <person name="Seo M.-J."/>
        </authorList>
    </citation>
    <scope>NUCLEOTIDE SEQUENCE</scope>
    <source>
        <strain evidence="5">MBLB2552</strain>
    </source>
</reference>
<dbReference type="Proteomes" id="UP001139534">
    <property type="component" value="Unassembled WGS sequence"/>
</dbReference>
<feature type="domain" description="ABC transporter" evidence="4">
    <location>
        <begin position="4"/>
        <end position="241"/>
    </location>
</feature>
<dbReference type="GO" id="GO:0016887">
    <property type="term" value="F:ATP hydrolysis activity"/>
    <property type="evidence" value="ECO:0007669"/>
    <property type="project" value="InterPro"/>
</dbReference>
<dbReference type="PANTHER" id="PTHR42788">
    <property type="entry name" value="TAURINE IMPORT ATP-BINDING PROTEIN-RELATED"/>
    <property type="match status" value="1"/>
</dbReference>
<organism evidence="5 6">
    <name type="scientific">Paenibacillus mellifer</name>
    <dbReference type="NCBI Taxonomy" id="2937794"/>
    <lineage>
        <taxon>Bacteria</taxon>
        <taxon>Bacillati</taxon>
        <taxon>Bacillota</taxon>
        <taxon>Bacilli</taxon>
        <taxon>Bacillales</taxon>
        <taxon>Paenibacillaceae</taxon>
        <taxon>Paenibacillus</taxon>
    </lineage>
</organism>
<dbReference type="EMBL" id="JALPRK010000031">
    <property type="protein sequence ID" value="MCK8489895.1"/>
    <property type="molecule type" value="Genomic_DNA"/>
</dbReference>
<protein>
    <submittedName>
        <fullName evidence="5">ABC transporter ATP-binding protein</fullName>
    </submittedName>
</protein>
<keyword evidence="6" id="KW-1185">Reference proteome</keyword>
<dbReference type="GO" id="GO:0005524">
    <property type="term" value="F:ATP binding"/>
    <property type="evidence" value="ECO:0007669"/>
    <property type="project" value="UniProtKB-KW"/>
</dbReference>
<evidence type="ECO:0000313" key="6">
    <source>
        <dbReference type="Proteomes" id="UP001139534"/>
    </source>
</evidence>
<dbReference type="Gene3D" id="3.40.50.300">
    <property type="entry name" value="P-loop containing nucleotide triphosphate hydrolases"/>
    <property type="match status" value="1"/>
</dbReference>
<sequence length="261" mass="29021">MTYIKVSEVSKWFKRRGHMTEALRDIHLELAQGTFVSLIGPSGCGKSTLLRIVGGLADVDRGEVTIGGLSPLEAQSRKQFGFVPQSPALFPWRTVLENMNLPFEVNVRGNSAAKLVEREDPVELLKSVGLGDFVNAYAKELSGGMQQRVGIARAFGSGAPILLMDEPFSALDEITREKISYQLLDIWESHQKTVLFVTHSLREAVLLSDKVVVMSARPGRVAAVIDIGLPRPRRAQIEDTDEFHQYVAEIRGYLRDEWKSS</sequence>
<dbReference type="SUPFAM" id="SSF52540">
    <property type="entry name" value="P-loop containing nucleoside triphosphate hydrolases"/>
    <property type="match status" value="1"/>
</dbReference>
<dbReference type="PROSITE" id="PS00211">
    <property type="entry name" value="ABC_TRANSPORTER_1"/>
    <property type="match status" value="1"/>
</dbReference>
<dbReference type="InterPro" id="IPR027417">
    <property type="entry name" value="P-loop_NTPase"/>
</dbReference>
<accession>A0A9X1Y1K9</accession>
<name>A0A9X1Y1K9_9BACL</name>
<dbReference type="CDD" id="cd03293">
    <property type="entry name" value="ABC_NrtD_SsuB_transporters"/>
    <property type="match status" value="1"/>
</dbReference>
<dbReference type="PROSITE" id="PS50893">
    <property type="entry name" value="ABC_TRANSPORTER_2"/>
    <property type="match status" value="1"/>
</dbReference>
<dbReference type="Pfam" id="PF00005">
    <property type="entry name" value="ABC_tran"/>
    <property type="match status" value="1"/>
</dbReference>
<proteinExistence type="predicted"/>